<protein>
    <submittedName>
        <fullName evidence="10">Uncharacterized protein</fullName>
    </submittedName>
</protein>
<keyword evidence="7" id="KW-0333">Golgi apparatus</keyword>
<dbReference type="Gene3D" id="3.40.50.300">
    <property type="entry name" value="P-loop containing nucleotide triphosphate hydrolases"/>
    <property type="match status" value="1"/>
</dbReference>
<dbReference type="AlphaFoldDB" id="A0A8J1T6S8"/>
<comment type="caution">
    <text evidence="10">The sequence shown here is derived from an EMBL/GenBank/DDBJ whole genome shotgun (WGS) entry which is preliminary data.</text>
</comment>
<keyword evidence="6" id="KW-1133">Transmembrane helix</keyword>
<name>A0A8J1T6S8_OWEFU</name>
<organism evidence="10 11">
    <name type="scientific">Owenia fusiformis</name>
    <name type="common">Polychaete worm</name>
    <dbReference type="NCBI Taxonomy" id="6347"/>
    <lineage>
        <taxon>Eukaryota</taxon>
        <taxon>Metazoa</taxon>
        <taxon>Spiralia</taxon>
        <taxon>Lophotrochozoa</taxon>
        <taxon>Annelida</taxon>
        <taxon>Polychaeta</taxon>
        <taxon>Sedentaria</taxon>
        <taxon>Canalipalpata</taxon>
        <taxon>Sabellida</taxon>
        <taxon>Oweniida</taxon>
        <taxon>Oweniidae</taxon>
        <taxon>Owenia</taxon>
    </lineage>
</organism>
<keyword evidence="9" id="KW-0325">Glycoprotein</keyword>
<dbReference type="InterPro" id="IPR009729">
    <property type="entry name" value="Gal-3-0_sulfotransfrase"/>
</dbReference>
<dbReference type="GO" id="GO:0001733">
    <property type="term" value="F:galactosylceramide sulfotransferase activity"/>
    <property type="evidence" value="ECO:0007669"/>
    <property type="project" value="InterPro"/>
</dbReference>
<keyword evidence="11" id="KW-1185">Reference proteome</keyword>
<dbReference type="OrthoDB" id="514299at2759"/>
<evidence type="ECO:0000256" key="3">
    <source>
        <dbReference type="ARBA" id="ARBA00022679"/>
    </source>
</evidence>
<dbReference type="EMBL" id="CAIIXF020000005">
    <property type="protein sequence ID" value="CAH1784229.1"/>
    <property type="molecule type" value="Genomic_DNA"/>
</dbReference>
<keyword evidence="8" id="KW-0472">Membrane</keyword>
<sequence length="264" mass="30900">MRWYKITKQSIAILTLYISFTLVLHYIQGIIRGESNKSQYIEITGDGLDNFEERIATSSKSLNEEHLEESDSCTPQRYVGYLKVHKSGSTTIMNIFLRYGIRKNLTFVLPDRGKFVNLCSPGTFQLKILPKLNGEYFNILTHHARFDLSSFRDVLGPRAVFIGSLRDPLKAFQSTFNHFRLDIYRGLPSIHTFLQHPEKYENITKTFANPYTKNFQSYHYGFHRYAYVSPDDLKRKTQELESQFLLIIISEYFQESLVLLKRLL</sequence>
<dbReference type="SUPFAM" id="SSF52540">
    <property type="entry name" value="P-loop containing nucleoside triphosphate hydrolases"/>
    <property type="match status" value="1"/>
</dbReference>
<keyword evidence="4" id="KW-0812">Transmembrane</keyword>
<keyword evidence="5" id="KW-0735">Signal-anchor</keyword>
<keyword evidence="3" id="KW-0808">Transferase</keyword>
<feature type="non-terminal residue" evidence="10">
    <location>
        <position position="264"/>
    </location>
</feature>
<evidence type="ECO:0000313" key="10">
    <source>
        <dbReference type="EMBL" id="CAH1784229.1"/>
    </source>
</evidence>
<dbReference type="GO" id="GO:0000139">
    <property type="term" value="C:Golgi membrane"/>
    <property type="evidence" value="ECO:0007669"/>
    <property type="project" value="UniProtKB-SubCell"/>
</dbReference>
<reference evidence="10" key="1">
    <citation type="submission" date="2022-03" db="EMBL/GenBank/DDBJ databases">
        <authorList>
            <person name="Martin C."/>
        </authorList>
    </citation>
    <scope>NUCLEOTIDE SEQUENCE</scope>
</reference>
<proteinExistence type="inferred from homology"/>
<evidence type="ECO:0000313" key="11">
    <source>
        <dbReference type="Proteomes" id="UP000749559"/>
    </source>
</evidence>
<gene>
    <name evidence="10" type="ORF">OFUS_LOCUS10464</name>
</gene>
<dbReference type="GO" id="GO:0009247">
    <property type="term" value="P:glycolipid biosynthetic process"/>
    <property type="evidence" value="ECO:0007669"/>
    <property type="project" value="InterPro"/>
</dbReference>
<evidence type="ECO:0000256" key="1">
    <source>
        <dbReference type="ARBA" id="ARBA00004323"/>
    </source>
</evidence>
<evidence type="ECO:0000256" key="9">
    <source>
        <dbReference type="ARBA" id="ARBA00023180"/>
    </source>
</evidence>
<evidence type="ECO:0000256" key="7">
    <source>
        <dbReference type="ARBA" id="ARBA00023034"/>
    </source>
</evidence>
<dbReference type="Pfam" id="PF06990">
    <property type="entry name" value="Gal-3-0_sulfotr"/>
    <property type="match status" value="1"/>
</dbReference>
<evidence type="ECO:0000256" key="4">
    <source>
        <dbReference type="ARBA" id="ARBA00022692"/>
    </source>
</evidence>
<comment type="similarity">
    <text evidence="2">Belongs to the galactose-3-O-sulfotransferase family.</text>
</comment>
<evidence type="ECO:0000256" key="5">
    <source>
        <dbReference type="ARBA" id="ARBA00022968"/>
    </source>
</evidence>
<dbReference type="PANTHER" id="PTHR14647">
    <property type="entry name" value="GALACTOSE-3-O-SULFOTRANSFERASE"/>
    <property type="match status" value="1"/>
</dbReference>
<accession>A0A8J1T6S8</accession>
<dbReference type="InterPro" id="IPR027417">
    <property type="entry name" value="P-loop_NTPase"/>
</dbReference>
<evidence type="ECO:0000256" key="2">
    <source>
        <dbReference type="ARBA" id="ARBA00008124"/>
    </source>
</evidence>
<dbReference type="PANTHER" id="PTHR14647:SF87">
    <property type="entry name" value="PUTATIVE-RELATED"/>
    <property type="match status" value="1"/>
</dbReference>
<dbReference type="Proteomes" id="UP000749559">
    <property type="component" value="Unassembled WGS sequence"/>
</dbReference>
<evidence type="ECO:0000256" key="6">
    <source>
        <dbReference type="ARBA" id="ARBA00022989"/>
    </source>
</evidence>
<comment type="subcellular location">
    <subcellularLocation>
        <location evidence="1">Golgi apparatus membrane</location>
        <topology evidence="1">Single-pass type II membrane protein</topology>
    </subcellularLocation>
</comment>
<evidence type="ECO:0000256" key="8">
    <source>
        <dbReference type="ARBA" id="ARBA00023136"/>
    </source>
</evidence>